<protein>
    <submittedName>
        <fullName evidence="3">GIY-YIG nuclease family protein</fullName>
    </submittedName>
</protein>
<sequence>MADKTDDWLVYIILCSDNTLYTGITNNIERRMQQHASRQGAKYFRGRRPQQLVHLEDGHDRSSASQREAAIKKLKRVDKEVLIKSPENRLDALAVMTRFK</sequence>
<dbReference type="InterPro" id="IPR050190">
    <property type="entry name" value="UPF0213_domain"/>
</dbReference>
<dbReference type="Gene3D" id="3.40.1440.10">
    <property type="entry name" value="GIY-YIG endonuclease"/>
    <property type="match status" value="1"/>
</dbReference>
<comment type="caution">
    <text evidence="3">The sequence shown here is derived from an EMBL/GenBank/DDBJ whole genome shotgun (WGS) entry which is preliminary data.</text>
</comment>
<dbReference type="PANTHER" id="PTHR34477:SF1">
    <property type="entry name" value="UPF0213 PROTEIN YHBQ"/>
    <property type="match status" value="1"/>
</dbReference>
<name>A0A832J440_9GAMM</name>
<dbReference type="InterPro" id="IPR035901">
    <property type="entry name" value="GIY-YIG_endonuc_sf"/>
</dbReference>
<evidence type="ECO:0000259" key="2">
    <source>
        <dbReference type="PROSITE" id="PS50164"/>
    </source>
</evidence>
<dbReference type="CDD" id="cd10456">
    <property type="entry name" value="GIY-YIG_UPF0213"/>
    <property type="match status" value="1"/>
</dbReference>
<reference evidence="3" key="1">
    <citation type="journal article" date="2020" name="mSystems">
        <title>Genome- and Community-Level Interaction Insights into Carbon Utilization and Element Cycling Functions of Hydrothermarchaeota in Hydrothermal Sediment.</title>
        <authorList>
            <person name="Zhou Z."/>
            <person name="Liu Y."/>
            <person name="Xu W."/>
            <person name="Pan J."/>
            <person name="Luo Z.H."/>
            <person name="Li M."/>
        </authorList>
    </citation>
    <scope>NUCLEOTIDE SEQUENCE [LARGE SCALE GENOMIC DNA]</scope>
    <source>
        <strain evidence="3">HyVt-505</strain>
    </source>
</reference>
<dbReference type="Pfam" id="PF01541">
    <property type="entry name" value="GIY-YIG"/>
    <property type="match status" value="1"/>
</dbReference>
<comment type="similarity">
    <text evidence="1">Belongs to the UPF0213 family.</text>
</comment>
<evidence type="ECO:0000256" key="1">
    <source>
        <dbReference type="ARBA" id="ARBA00007435"/>
    </source>
</evidence>
<organism evidence="3">
    <name type="scientific">Candidatus Tenderia electrophaga</name>
    <dbReference type="NCBI Taxonomy" id="1748243"/>
    <lineage>
        <taxon>Bacteria</taxon>
        <taxon>Pseudomonadati</taxon>
        <taxon>Pseudomonadota</taxon>
        <taxon>Gammaproteobacteria</taxon>
        <taxon>Candidatus Tenderiales</taxon>
        <taxon>Candidatus Tenderiaceae</taxon>
        <taxon>Candidatus Tenderia</taxon>
    </lineage>
</organism>
<dbReference type="InterPro" id="IPR000305">
    <property type="entry name" value="GIY-YIG_endonuc"/>
</dbReference>
<dbReference type="PANTHER" id="PTHR34477">
    <property type="entry name" value="UPF0213 PROTEIN YHBQ"/>
    <property type="match status" value="1"/>
</dbReference>
<dbReference type="PROSITE" id="PS50164">
    <property type="entry name" value="GIY_YIG"/>
    <property type="match status" value="1"/>
</dbReference>
<gene>
    <name evidence="3" type="ORF">ENJ65_06640</name>
</gene>
<evidence type="ECO:0000313" key="3">
    <source>
        <dbReference type="EMBL" id="HHJ81295.1"/>
    </source>
</evidence>
<dbReference type="Proteomes" id="UP000885832">
    <property type="component" value="Unassembled WGS sequence"/>
</dbReference>
<dbReference type="SUPFAM" id="SSF82771">
    <property type="entry name" value="GIY-YIG endonuclease"/>
    <property type="match status" value="1"/>
</dbReference>
<dbReference type="AlphaFoldDB" id="A0A832J440"/>
<proteinExistence type="inferred from homology"/>
<accession>A0A832J440</accession>
<feature type="domain" description="GIY-YIG" evidence="2">
    <location>
        <begin position="6"/>
        <end position="81"/>
    </location>
</feature>
<dbReference type="EMBL" id="DRNF01000417">
    <property type="protein sequence ID" value="HHJ81295.1"/>
    <property type="molecule type" value="Genomic_DNA"/>
</dbReference>